<reference evidence="2 3" key="1">
    <citation type="submission" date="2014-03" db="EMBL/GenBank/DDBJ databases">
        <title>Draft Genome of Photorhabdus luminescens BA1, an Egyptian Isolate.</title>
        <authorList>
            <person name="Ghazal S."/>
            <person name="Hurst S.G.IV."/>
            <person name="Morris K."/>
            <person name="Thomas K."/>
            <person name="Tisa L.S."/>
        </authorList>
    </citation>
    <scope>NUCLEOTIDE SEQUENCE [LARGE SCALE GENOMIC DNA]</scope>
    <source>
        <strain evidence="2 3">BA1</strain>
    </source>
</reference>
<protein>
    <submittedName>
        <fullName evidence="2">Conjugative transfer region protein, TIGR03750 family</fullName>
    </submittedName>
</protein>
<dbReference type="Proteomes" id="UP000023464">
    <property type="component" value="Unassembled WGS sequence"/>
</dbReference>
<proteinExistence type="predicted"/>
<evidence type="ECO:0000256" key="1">
    <source>
        <dbReference type="SAM" id="Phobius"/>
    </source>
</evidence>
<dbReference type="RefSeq" id="WP_036779360.1">
    <property type="nucleotide sequence ID" value="NZ_CAWLTM010000081.1"/>
</dbReference>
<keyword evidence="3" id="KW-1185">Reference proteome</keyword>
<accession>A0A022PHL6</accession>
<evidence type="ECO:0000313" key="2">
    <source>
        <dbReference type="EMBL" id="EYU15024.1"/>
    </source>
</evidence>
<dbReference type="PATRIC" id="fig|1393736.3.peg.2548"/>
<keyword evidence="1" id="KW-0812">Transmembrane</keyword>
<comment type="caution">
    <text evidence="2">The sequence shown here is derived from an EMBL/GenBank/DDBJ whole genome shotgun (WGS) entry which is preliminary data.</text>
</comment>
<feature type="transmembrane region" description="Helical" evidence="1">
    <location>
        <begin position="52"/>
        <end position="74"/>
    </location>
</feature>
<dbReference type="Pfam" id="PF11990">
    <property type="entry name" value="DUF3487"/>
    <property type="match status" value="1"/>
</dbReference>
<dbReference type="NCBIfam" id="TIGR03750">
    <property type="entry name" value="conj_TIGR03750"/>
    <property type="match status" value="1"/>
</dbReference>
<dbReference type="InterPro" id="IPR021877">
    <property type="entry name" value="DUF3487"/>
</dbReference>
<keyword evidence="1" id="KW-0472">Membrane</keyword>
<keyword evidence="1" id="KW-1133">Transmembrane helix</keyword>
<sequence>MVQTIRFLPDRLNAEPVVFRGFTTPELGWTALTGLIAGTVIDLLLAPVMGWVMIPTVALIAPLLLIAFGGKYLARMKRGKPAHYLYRRLEVKKRCWGLGDPSLIITSQRWSLRRHHRVMARMGRYQTNCFTT</sequence>
<dbReference type="AlphaFoldDB" id="A0A022PHL6"/>
<evidence type="ECO:0000313" key="3">
    <source>
        <dbReference type="Proteomes" id="UP000023464"/>
    </source>
</evidence>
<dbReference type="EMBL" id="JFGV01000034">
    <property type="protein sequence ID" value="EYU15024.1"/>
    <property type="molecule type" value="Genomic_DNA"/>
</dbReference>
<name>A0A022PHL6_9GAMM</name>
<organism evidence="2 3">
    <name type="scientific">Photorhabdus aegyptia</name>
    <dbReference type="NCBI Taxonomy" id="2805098"/>
    <lineage>
        <taxon>Bacteria</taxon>
        <taxon>Pseudomonadati</taxon>
        <taxon>Pseudomonadota</taxon>
        <taxon>Gammaproteobacteria</taxon>
        <taxon>Enterobacterales</taxon>
        <taxon>Morganellaceae</taxon>
        <taxon>Photorhabdus</taxon>
    </lineage>
</organism>
<gene>
    <name evidence="2" type="ORF">BA1DRAFT_02492</name>
</gene>